<gene>
    <name evidence="9" type="ORF">A4R43_01880</name>
</gene>
<dbReference type="KEGG" id="aab:A4R43_01880"/>
<dbReference type="SUPFAM" id="SSF103473">
    <property type="entry name" value="MFS general substrate transporter"/>
    <property type="match status" value="1"/>
</dbReference>
<organism evidence="9 10">
    <name type="scientific">Amycolatopsis albispora</name>
    <dbReference type="NCBI Taxonomy" id="1804986"/>
    <lineage>
        <taxon>Bacteria</taxon>
        <taxon>Bacillati</taxon>
        <taxon>Actinomycetota</taxon>
        <taxon>Actinomycetes</taxon>
        <taxon>Pseudonocardiales</taxon>
        <taxon>Pseudonocardiaceae</taxon>
        <taxon>Amycolatopsis</taxon>
    </lineage>
</organism>
<keyword evidence="2" id="KW-0813">Transport</keyword>
<evidence type="ECO:0000259" key="8">
    <source>
        <dbReference type="PROSITE" id="PS50850"/>
    </source>
</evidence>
<dbReference type="Proteomes" id="UP000250434">
    <property type="component" value="Chromosome"/>
</dbReference>
<keyword evidence="10" id="KW-1185">Reference proteome</keyword>
<dbReference type="PANTHER" id="PTHR42718">
    <property type="entry name" value="MAJOR FACILITATOR SUPERFAMILY MULTIDRUG TRANSPORTER MFSC"/>
    <property type="match status" value="1"/>
</dbReference>
<accession>A0A344L053</accession>
<dbReference type="EMBL" id="CP015163">
    <property type="protein sequence ID" value="AXB41427.1"/>
    <property type="molecule type" value="Genomic_DNA"/>
</dbReference>
<keyword evidence="4 7" id="KW-0812">Transmembrane</keyword>
<reference evidence="9 10" key="1">
    <citation type="submission" date="2016-04" db="EMBL/GenBank/DDBJ databases">
        <title>Complete genome sequence and analysis of deep-sea sediment isolate, Amycolatopsis sp. WP1.</title>
        <authorList>
            <person name="Wang H."/>
            <person name="Chen S."/>
            <person name="Wu Q."/>
        </authorList>
    </citation>
    <scope>NUCLEOTIDE SEQUENCE [LARGE SCALE GENOMIC DNA]</scope>
    <source>
        <strain evidence="9 10">WP1</strain>
    </source>
</reference>
<dbReference type="InterPro" id="IPR020846">
    <property type="entry name" value="MFS_dom"/>
</dbReference>
<feature type="transmembrane region" description="Helical" evidence="7">
    <location>
        <begin position="176"/>
        <end position="194"/>
    </location>
</feature>
<dbReference type="RefSeq" id="WP_113690682.1">
    <property type="nucleotide sequence ID" value="NZ_CP015163.1"/>
</dbReference>
<evidence type="ECO:0000256" key="4">
    <source>
        <dbReference type="ARBA" id="ARBA00022692"/>
    </source>
</evidence>
<dbReference type="CDD" id="cd17321">
    <property type="entry name" value="MFS_MMR_MDR_like"/>
    <property type="match status" value="1"/>
</dbReference>
<sequence>MRQASERAVSAAGRATGWTLALLATAQLIISLDINIVFVALPEIGSGLGFDGQTLQWVVSAYVVFMGGFMLFGGRAADVLGQRRVFIAALWVYATSSLLGGLAWAPEVLIAARVFQGIGGAMLFPATLSLLNRLYAEGAARNRALAVWGGAGASGLTIGSLAGGVLTGAFGWPAVFYVNVPLAGIVALAAWKLIPHDPPQAAKRRFDLPGGLTITAAATLIVFTLVQGPETGWANATIVTTAILAVAFFVAFLLIERRAPDPLIPFRLFGNRFTVGGAATTFLYMGSFGALPYFLTVLLQDVHAFTPLQTGLAFLIPSAAILLGTQAGGKLTTSRGARAALLAGSVLGIAGTAWWALEATATGNLWSMTPGIVLSGLGQGIVWTAMWAAVGTGVADHEQGIASGIGSTTQNTGNAIGLAICVAISAAVAEGASKEAITAGSRAAIVAATAGIAIIAVVAAALVPTDSSSELAEP</sequence>
<evidence type="ECO:0000313" key="10">
    <source>
        <dbReference type="Proteomes" id="UP000250434"/>
    </source>
</evidence>
<protein>
    <submittedName>
        <fullName evidence="9">MFS transporter</fullName>
    </submittedName>
</protein>
<dbReference type="Gene3D" id="1.20.1250.20">
    <property type="entry name" value="MFS general substrate transporter like domains"/>
    <property type="match status" value="1"/>
</dbReference>
<keyword evidence="6 7" id="KW-0472">Membrane</keyword>
<dbReference type="PROSITE" id="PS50850">
    <property type="entry name" value="MFS"/>
    <property type="match status" value="1"/>
</dbReference>
<feature type="transmembrane region" description="Helical" evidence="7">
    <location>
        <begin position="144"/>
        <end position="170"/>
    </location>
</feature>
<feature type="transmembrane region" description="Helical" evidence="7">
    <location>
        <begin position="275"/>
        <end position="295"/>
    </location>
</feature>
<keyword evidence="3" id="KW-1003">Cell membrane</keyword>
<dbReference type="Pfam" id="PF07690">
    <property type="entry name" value="MFS_1"/>
    <property type="match status" value="1"/>
</dbReference>
<evidence type="ECO:0000256" key="2">
    <source>
        <dbReference type="ARBA" id="ARBA00022448"/>
    </source>
</evidence>
<evidence type="ECO:0000256" key="7">
    <source>
        <dbReference type="SAM" id="Phobius"/>
    </source>
</evidence>
<feature type="transmembrane region" description="Helical" evidence="7">
    <location>
        <begin position="110"/>
        <end position="132"/>
    </location>
</feature>
<evidence type="ECO:0000256" key="6">
    <source>
        <dbReference type="ARBA" id="ARBA00023136"/>
    </source>
</evidence>
<feature type="transmembrane region" description="Helical" evidence="7">
    <location>
        <begin position="20"/>
        <end position="42"/>
    </location>
</feature>
<feature type="transmembrane region" description="Helical" evidence="7">
    <location>
        <begin position="232"/>
        <end position="255"/>
    </location>
</feature>
<evidence type="ECO:0000256" key="3">
    <source>
        <dbReference type="ARBA" id="ARBA00022475"/>
    </source>
</evidence>
<dbReference type="InterPro" id="IPR011701">
    <property type="entry name" value="MFS"/>
</dbReference>
<dbReference type="GO" id="GO:0022857">
    <property type="term" value="F:transmembrane transporter activity"/>
    <property type="evidence" value="ECO:0007669"/>
    <property type="project" value="InterPro"/>
</dbReference>
<feature type="domain" description="Major facilitator superfamily (MFS) profile" evidence="8">
    <location>
        <begin position="19"/>
        <end position="468"/>
    </location>
</feature>
<evidence type="ECO:0000256" key="5">
    <source>
        <dbReference type="ARBA" id="ARBA00022989"/>
    </source>
</evidence>
<dbReference type="OrthoDB" id="7375466at2"/>
<comment type="subcellular location">
    <subcellularLocation>
        <location evidence="1">Cell membrane</location>
        <topology evidence="1">Multi-pass membrane protein</topology>
    </subcellularLocation>
</comment>
<dbReference type="InterPro" id="IPR036259">
    <property type="entry name" value="MFS_trans_sf"/>
</dbReference>
<dbReference type="Gene3D" id="1.20.1720.10">
    <property type="entry name" value="Multidrug resistance protein D"/>
    <property type="match status" value="1"/>
</dbReference>
<keyword evidence="5 7" id="KW-1133">Transmembrane helix</keyword>
<feature type="transmembrane region" description="Helical" evidence="7">
    <location>
        <begin position="444"/>
        <end position="463"/>
    </location>
</feature>
<feature type="transmembrane region" description="Helical" evidence="7">
    <location>
        <begin position="206"/>
        <end position="226"/>
    </location>
</feature>
<feature type="transmembrane region" description="Helical" evidence="7">
    <location>
        <begin position="85"/>
        <end position="104"/>
    </location>
</feature>
<feature type="transmembrane region" description="Helical" evidence="7">
    <location>
        <begin position="339"/>
        <end position="357"/>
    </location>
</feature>
<dbReference type="PANTHER" id="PTHR42718:SF46">
    <property type="entry name" value="BLR6921 PROTEIN"/>
    <property type="match status" value="1"/>
</dbReference>
<proteinExistence type="predicted"/>
<feature type="transmembrane region" description="Helical" evidence="7">
    <location>
        <begin position="307"/>
        <end position="327"/>
    </location>
</feature>
<dbReference type="AlphaFoldDB" id="A0A344L053"/>
<name>A0A344L053_9PSEU</name>
<evidence type="ECO:0000256" key="1">
    <source>
        <dbReference type="ARBA" id="ARBA00004651"/>
    </source>
</evidence>
<evidence type="ECO:0000313" key="9">
    <source>
        <dbReference type="EMBL" id="AXB41427.1"/>
    </source>
</evidence>
<dbReference type="GO" id="GO:0005886">
    <property type="term" value="C:plasma membrane"/>
    <property type="evidence" value="ECO:0007669"/>
    <property type="project" value="UniProtKB-SubCell"/>
</dbReference>
<feature type="transmembrane region" description="Helical" evidence="7">
    <location>
        <begin position="54"/>
        <end position="73"/>
    </location>
</feature>